<evidence type="ECO:0000256" key="1">
    <source>
        <dbReference type="SAM" id="MobiDB-lite"/>
    </source>
</evidence>
<sequence>MLLPPRPPKLQVSQPEDVAMPPRIPLNPGGPGPLGLIALALAILVAGLVLEGHPVDASVSPLVTRDEAPARPLPSPETMLRDMIGRD</sequence>
<dbReference type="EMBL" id="LABZ01000052">
    <property type="protein sequence ID" value="KMO43398.1"/>
    <property type="molecule type" value="Genomic_DNA"/>
</dbReference>
<gene>
    <name evidence="2" type="ORF">VQ03_08530</name>
</gene>
<name>A0A0J6TCP1_9HYPH</name>
<organism evidence="2 3">
    <name type="scientific">Methylobacterium tarhaniae</name>
    <dbReference type="NCBI Taxonomy" id="1187852"/>
    <lineage>
        <taxon>Bacteria</taxon>
        <taxon>Pseudomonadati</taxon>
        <taxon>Pseudomonadota</taxon>
        <taxon>Alphaproteobacteria</taxon>
        <taxon>Hyphomicrobiales</taxon>
        <taxon>Methylobacteriaceae</taxon>
        <taxon>Methylobacterium</taxon>
    </lineage>
</organism>
<dbReference type="AlphaFoldDB" id="A0A0J6TCP1"/>
<comment type="caution">
    <text evidence="2">The sequence shown here is derived from an EMBL/GenBank/DDBJ whole genome shotgun (WGS) entry which is preliminary data.</text>
</comment>
<accession>A0A0J6TCP1</accession>
<proteinExistence type="predicted"/>
<reference evidence="2 3" key="1">
    <citation type="submission" date="2015-03" db="EMBL/GenBank/DDBJ databases">
        <title>Genome sequencing of Methylobacterium tarhaniae DSM 25844.</title>
        <authorList>
            <person name="Chaudhry V."/>
            <person name="Patil P.B."/>
        </authorList>
    </citation>
    <scope>NUCLEOTIDE SEQUENCE [LARGE SCALE GENOMIC DNA]</scope>
    <source>
        <strain evidence="2 3">DSM 25844</strain>
    </source>
</reference>
<protein>
    <submittedName>
        <fullName evidence="2">Uncharacterized protein</fullName>
    </submittedName>
</protein>
<dbReference type="PATRIC" id="fig|1187852.3.peg.5389"/>
<dbReference type="Proteomes" id="UP000036449">
    <property type="component" value="Unassembled WGS sequence"/>
</dbReference>
<evidence type="ECO:0000313" key="2">
    <source>
        <dbReference type="EMBL" id="KMO43398.1"/>
    </source>
</evidence>
<evidence type="ECO:0000313" key="3">
    <source>
        <dbReference type="Proteomes" id="UP000036449"/>
    </source>
</evidence>
<feature type="region of interest" description="Disordered" evidence="1">
    <location>
        <begin position="66"/>
        <end position="87"/>
    </location>
</feature>
<feature type="region of interest" description="Disordered" evidence="1">
    <location>
        <begin position="1"/>
        <end position="26"/>
    </location>
</feature>
<keyword evidence="3" id="KW-1185">Reference proteome</keyword>